<sequence>MTLQDLDDAGKDVRAWCFACARGERVDSNVWRHFVERHWPMGLDAAARQFRCRECGSSAHVALYPATRPYYPPMTATDFVAAIYFGSREAAKARKADSTAERAAQRLAEAYARRKAAKPKTTPRPPADLRLVWSKPDA</sequence>
<organism evidence="2 3">
    <name type="scientific">Sphingopyxis macrogoltabida</name>
    <name type="common">Sphingomonas macrogoltabidus</name>
    <dbReference type="NCBI Taxonomy" id="33050"/>
    <lineage>
        <taxon>Bacteria</taxon>
        <taxon>Pseudomonadati</taxon>
        <taxon>Pseudomonadota</taxon>
        <taxon>Alphaproteobacteria</taxon>
        <taxon>Sphingomonadales</taxon>
        <taxon>Sphingomonadaceae</taxon>
        <taxon>Sphingopyxis</taxon>
    </lineage>
</organism>
<reference evidence="2 3" key="1">
    <citation type="journal article" date="2015" name="Genome Announc.">
        <title>Complete Genome Sequence of Polypropylene Glycol- and Polyethylene Glycol-Degrading Sphingopyxis macrogoltabida Strain EY-1.</title>
        <authorList>
            <person name="Ohtsubo Y."/>
            <person name="Nagata Y."/>
            <person name="Numata M."/>
            <person name="Tsuchikane K."/>
            <person name="Hosoyama A."/>
            <person name="Yamazoe A."/>
            <person name="Tsuda M."/>
            <person name="Fujita N."/>
            <person name="Kawai F."/>
        </authorList>
    </citation>
    <scope>NUCLEOTIDE SEQUENCE [LARGE SCALE GENOMIC DNA]</scope>
    <source>
        <strain evidence="2 3">EY-1</strain>
    </source>
</reference>
<dbReference type="EMBL" id="CP012700">
    <property type="protein sequence ID" value="ALH82894.1"/>
    <property type="molecule type" value="Genomic_DNA"/>
</dbReference>
<name>A0A0N9UHF8_SPHMC</name>
<evidence type="ECO:0000313" key="3">
    <source>
        <dbReference type="Proteomes" id="UP000058074"/>
    </source>
</evidence>
<feature type="region of interest" description="Disordered" evidence="1">
    <location>
        <begin position="112"/>
        <end position="138"/>
    </location>
</feature>
<dbReference type="Proteomes" id="UP000058074">
    <property type="component" value="Chromosome"/>
</dbReference>
<proteinExistence type="predicted"/>
<gene>
    <name evidence="2" type="ORF">AN936_21805</name>
</gene>
<dbReference type="RefSeq" id="WP_054589870.1">
    <property type="nucleotide sequence ID" value="NZ_CP012700.1"/>
</dbReference>
<dbReference type="PATRIC" id="fig|33050.5.peg.4515"/>
<dbReference type="AlphaFoldDB" id="A0A0N9UHF8"/>
<evidence type="ECO:0000313" key="2">
    <source>
        <dbReference type="EMBL" id="ALH82894.1"/>
    </source>
</evidence>
<dbReference type="KEGG" id="smag:AN936_21805"/>
<accession>A0A0N9UHF8</accession>
<evidence type="ECO:0000256" key="1">
    <source>
        <dbReference type="SAM" id="MobiDB-lite"/>
    </source>
</evidence>
<protein>
    <submittedName>
        <fullName evidence="2">Uncharacterized protein</fullName>
    </submittedName>
</protein>
<dbReference type="OrthoDB" id="7596995at2"/>